<feature type="region of interest" description="Disordered" evidence="2">
    <location>
        <begin position="201"/>
        <end position="271"/>
    </location>
</feature>
<name>A0A016SJX4_9BILA</name>
<organism evidence="4 5">
    <name type="scientific">Ancylostoma ceylanicum</name>
    <dbReference type="NCBI Taxonomy" id="53326"/>
    <lineage>
        <taxon>Eukaryota</taxon>
        <taxon>Metazoa</taxon>
        <taxon>Ecdysozoa</taxon>
        <taxon>Nematoda</taxon>
        <taxon>Chromadorea</taxon>
        <taxon>Rhabditida</taxon>
        <taxon>Rhabditina</taxon>
        <taxon>Rhabditomorpha</taxon>
        <taxon>Strongyloidea</taxon>
        <taxon>Ancylostomatidae</taxon>
        <taxon>Ancylostomatinae</taxon>
        <taxon>Ancylostoma</taxon>
    </lineage>
</organism>
<reference evidence="5" key="1">
    <citation type="journal article" date="2015" name="Nat. Genet.">
        <title>The genome and transcriptome of the zoonotic hookworm Ancylostoma ceylanicum identify infection-specific gene families.</title>
        <authorList>
            <person name="Schwarz E.M."/>
            <person name="Hu Y."/>
            <person name="Antoshechkin I."/>
            <person name="Miller M.M."/>
            <person name="Sternberg P.W."/>
            <person name="Aroian R.V."/>
        </authorList>
    </citation>
    <scope>NUCLEOTIDE SEQUENCE</scope>
    <source>
        <strain evidence="5">HY135</strain>
    </source>
</reference>
<keyword evidence="5" id="KW-1185">Reference proteome</keyword>
<dbReference type="PROSITE" id="PS00018">
    <property type="entry name" value="EF_HAND_1"/>
    <property type="match status" value="1"/>
</dbReference>
<dbReference type="InterPro" id="IPR011992">
    <property type="entry name" value="EF-hand-dom_pair"/>
</dbReference>
<evidence type="ECO:0000256" key="1">
    <source>
        <dbReference type="ARBA" id="ARBA00022837"/>
    </source>
</evidence>
<protein>
    <recommendedName>
        <fullName evidence="3">EF-hand domain-containing protein</fullName>
    </recommendedName>
</protein>
<feature type="compositionally biased region" description="Basic and acidic residues" evidence="2">
    <location>
        <begin position="231"/>
        <end position="242"/>
    </location>
</feature>
<evidence type="ECO:0000256" key="2">
    <source>
        <dbReference type="SAM" id="MobiDB-lite"/>
    </source>
</evidence>
<dbReference type="OrthoDB" id="5845353at2759"/>
<dbReference type="GO" id="GO:0005509">
    <property type="term" value="F:calcium ion binding"/>
    <property type="evidence" value="ECO:0007669"/>
    <property type="project" value="InterPro"/>
</dbReference>
<dbReference type="InterPro" id="IPR002048">
    <property type="entry name" value="EF_hand_dom"/>
</dbReference>
<feature type="region of interest" description="Disordered" evidence="2">
    <location>
        <begin position="98"/>
        <end position="136"/>
    </location>
</feature>
<keyword evidence="1" id="KW-0106">Calcium</keyword>
<dbReference type="SUPFAM" id="SSF47473">
    <property type="entry name" value="EF-hand"/>
    <property type="match status" value="1"/>
</dbReference>
<evidence type="ECO:0000313" key="5">
    <source>
        <dbReference type="Proteomes" id="UP000024635"/>
    </source>
</evidence>
<proteinExistence type="predicted"/>
<dbReference type="InterPro" id="IPR018247">
    <property type="entry name" value="EF_Hand_1_Ca_BS"/>
</dbReference>
<dbReference type="AlphaFoldDB" id="A0A016SJX4"/>
<dbReference type="PROSITE" id="PS50222">
    <property type="entry name" value="EF_HAND_2"/>
    <property type="match status" value="1"/>
</dbReference>
<gene>
    <name evidence="4" type="primary">Acey_s0218.g2432</name>
    <name evidence="4" type="ORF">Y032_0218g2432</name>
</gene>
<feature type="compositionally biased region" description="Low complexity" evidence="2">
    <location>
        <begin position="110"/>
        <end position="136"/>
    </location>
</feature>
<dbReference type="Proteomes" id="UP000024635">
    <property type="component" value="Unassembled WGS sequence"/>
</dbReference>
<dbReference type="EMBL" id="JARK01001554">
    <property type="protein sequence ID" value="EYB90589.1"/>
    <property type="molecule type" value="Genomic_DNA"/>
</dbReference>
<comment type="caution">
    <text evidence="4">The sequence shown here is derived from an EMBL/GenBank/DDBJ whole genome shotgun (WGS) entry which is preliminary data.</text>
</comment>
<accession>A0A016SJX4</accession>
<sequence>MLWFKGGEQTCTEKKSASSRHLQTFDKNHDGKVSYEEIKHEILRITDGFTLKQMFKAIDFDKDYHLTVLEYLALLNELEIRRKDGNLNTAPRIIRLTSPAPADNRRNQEETTTLSTTAETESEGSATTSAVETTADTDVLSSTPLPFAEIQMRSRRDATQGMIRVMPARVMHEFQFDEEPLFAEKAEGTTGVSKRIRSSARVKFAQGGSRRSKRDGKKEETAPPLESPLTELKREQMRELSAKIKNNLSGGGRSPSIDLSVTVPYDDKDFQ</sequence>
<feature type="domain" description="EF-hand" evidence="3">
    <location>
        <begin position="13"/>
        <end position="48"/>
    </location>
</feature>
<evidence type="ECO:0000259" key="3">
    <source>
        <dbReference type="PROSITE" id="PS50222"/>
    </source>
</evidence>
<dbReference type="Gene3D" id="1.10.238.10">
    <property type="entry name" value="EF-hand"/>
    <property type="match status" value="1"/>
</dbReference>
<evidence type="ECO:0000313" key="4">
    <source>
        <dbReference type="EMBL" id="EYB90589.1"/>
    </source>
</evidence>